<dbReference type="FunFam" id="3.20.20.70:FF:000146">
    <property type="entry name" value="Indole-3-glycerol phosphate synthase chloroplastic"/>
    <property type="match status" value="1"/>
</dbReference>
<dbReference type="Gene3D" id="3.20.20.70">
    <property type="entry name" value="Aldolase class I"/>
    <property type="match status" value="1"/>
</dbReference>
<dbReference type="Proteomes" id="UP000324897">
    <property type="component" value="Unassembled WGS sequence"/>
</dbReference>
<evidence type="ECO:0000256" key="3">
    <source>
        <dbReference type="ARBA" id="ARBA00012362"/>
    </source>
</evidence>
<dbReference type="GO" id="GO:0004425">
    <property type="term" value="F:indole-3-glycerol-phosphate synthase activity"/>
    <property type="evidence" value="ECO:0007669"/>
    <property type="project" value="UniProtKB-EC"/>
</dbReference>
<evidence type="ECO:0000256" key="2">
    <source>
        <dbReference type="ARBA" id="ARBA00004696"/>
    </source>
</evidence>
<evidence type="ECO:0000256" key="7">
    <source>
        <dbReference type="ARBA" id="ARBA00023141"/>
    </source>
</evidence>
<dbReference type="SUPFAM" id="SSF51366">
    <property type="entry name" value="Ribulose-phoshate binding barrel"/>
    <property type="match status" value="1"/>
</dbReference>
<dbReference type="HAMAP" id="MF_00134_B">
    <property type="entry name" value="IGPS_B"/>
    <property type="match status" value="1"/>
</dbReference>
<sequence length="421" mass="45071">MEALAIGSAPPRPSLAAPTRNSLVRRPRTTAAARRPFAAAHMDPAAGGGRPSPAPLRCTSAGTESEVDAVATTSHAAEAEAVVGATEQGSNGSPVVDAASVDAPVDIAGVDGIRIRRRPVTGPPVHYVGPFQFRLENEGNTPRNILEKIVWDKDVEVSQLKERRPLYMLKGPLEAAPPARDFVGALKASYDRTGLPALIAEVKKASPSRGVLREDFDPVQIAQTYEKNGAACLSVLTDRKYFQGSFDYLDAIRKAGVNCPLLCKEFIIDAWQLYYARSKGADAVLLIAAVLPDLDIKYMLKICKILGMAALVEVHDEREMDRVLGIDGIQLIGINNRNLETFEVDIANTKKLLEGERGQIIAQKDVIVVGESGLFTPDHISFVQNAGIKAVLVGESLIKQEDPGKAIAGLFGKDISHAGAA</sequence>
<comment type="caution">
    <text evidence="11">The sequence shown here is derived from an EMBL/GenBank/DDBJ whole genome shotgun (WGS) entry which is preliminary data.</text>
</comment>
<gene>
    <name evidence="11" type="ORF">EJB05_37558</name>
</gene>
<organism evidence="11 12">
    <name type="scientific">Eragrostis curvula</name>
    <name type="common">weeping love grass</name>
    <dbReference type="NCBI Taxonomy" id="38414"/>
    <lineage>
        <taxon>Eukaryota</taxon>
        <taxon>Viridiplantae</taxon>
        <taxon>Streptophyta</taxon>
        <taxon>Embryophyta</taxon>
        <taxon>Tracheophyta</taxon>
        <taxon>Spermatophyta</taxon>
        <taxon>Magnoliopsida</taxon>
        <taxon>Liliopsida</taxon>
        <taxon>Poales</taxon>
        <taxon>Poaceae</taxon>
        <taxon>PACMAD clade</taxon>
        <taxon>Chloridoideae</taxon>
        <taxon>Eragrostideae</taxon>
        <taxon>Eragrostidinae</taxon>
        <taxon>Eragrostis</taxon>
    </lineage>
</organism>
<comment type="pathway">
    <text evidence="2">Amino-acid biosynthesis; L-tryptophan biosynthesis; L-tryptophan from chorismate: step 4/5.</text>
</comment>
<name>A0A5J9TRX8_9POAL</name>
<proteinExistence type="inferred from homology"/>
<dbReference type="PANTHER" id="PTHR22854">
    <property type="entry name" value="TRYPTOPHAN BIOSYNTHESIS PROTEIN"/>
    <property type="match status" value="1"/>
</dbReference>
<feature type="non-terminal residue" evidence="11">
    <location>
        <position position="1"/>
    </location>
</feature>
<dbReference type="EMBL" id="RWGY01000031">
    <property type="protein sequence ID" value="TVU14112.1"/>
    <property type="molecule type" value="Genomic_DNA"/>
</dbReference>
<dbReference type="InterPro" id="IPR001468">
    <property type="entry name" value="Indole-3-GlycerolPSynthase_CS"/>
</dbReference>
<dbReference type="CDD" id="cd00331">
    <property type="entry name" value="IGPS"/>
    <property type="match status" value="1"/>
</dbReference>
<dbReference type="InterPro" id="IPR013798">
    <property type="entry name" value="Indole-3-glycerol_P_synth_dom"/>
</dbReference>
<keyword evidence="7" id="KW-0057">Aromatic amino acid biosynthesis</keyword>
<protein>
    <recommendedName>
        <fullName evidence="3">indole-3-glycerol-phosphate synthase</fullName>
        <ecNumber evidence="3">4.1.1.48</ecNumber>
    </recommendedName>
</protein>
<keyword evidence="6" id="KW-0822">Tryptophan biosynthesis</keyword>
<evidence type="ECO:0000313" key="12">
    <source>
        <dbReference type="Proteomes" id="UP000324897"/>
    </source>
</evidence>
<feature type="compositionally biased region" description="Low complexity" evidence="9">
    <location>
        <begin position="29"/>
        <end position="40"/>
    </location>
</feature>
<evidence type="ECO:0000259" key="10">
    <source>
        <dbReference type="Pfam" id="PF00218"/>
    </source>
</evidence>
<evidence type="ECO:0000256" key="1">
    <source>
        <dbReference type="ARBA" id="ARBA00001633"/>
    </source>
</evidence>
<dbReference type="UniPathway" id="UPA00035">
    <property type="reaction ID" value="UER00043"/>
</dbReference>
<keyword evidence="4" id="KW-0028">Amino-acid biosynthesis</keyword>
<dbReference type="GO" id="GO:0004640">
    <property type="term" value="F:phosphoribosylanthranilate isomerase activity"/>
    <property type="evidence" value="ECO:0007669"/>
    <property type="project" value="TreeGrafter"/>
</dbReference>
<keyword evidence="8" id="KW-0456">Lyase</keyword>
<dbReference type="AlphaFoldDB" id="A0A5J9TRX8"/>
<dbReference type="PROSITE" id="PS00614">
    <property type="entry name" value="IGPS"/>
    <property type="match status" value="1"/>
</dbReference>
<evidence type="ECO:0000313" key="11">
    <source>
        <dbReference type="EMBL" id="TVU14112.1"/>
    </source>
</evidence>
<evidence type="ECO:0000256" key="5">
    <source>
        <dbReference type="ARBA" id="ARBA00022793"/>
    </source>
</evidence>
<dbReference type="InterPro" id="IPR011060">
    <property type="entry name" value="RibuloseP-bd_barrel"/>
</dbReference>
<dbReference type="OrthoDB" id="524799at2759"/>
<dbReference type="EC" id="4.1.1.48" evidence="3"/>
<feature type="region of interest" description="Disordered" evidence="9">
    <location>
        <begin position="1"/>
        <end position="60"/>
    </location>
</feature>
<evidence type="ECO:0000256" key="8">
    <source>
        <dbReference type="ARBA" id="ARBA00023239"/>
    </source>
</evidence>
<keyword evidence="5" id="KW-0210">Decarboxylase</keyword>
<evidence type="ECO:0000256" key="9">
    <source>
        <dbReference type="SAM" id="MobiDB-lite"/>
    </source>
</evidence>
<dbReference type="InterPro" id="IPR045186">
    <property type="entry name" value="Indole-3-glycerol_P_synth"/>
</dbReference>
<dbReference type="InterPro" id="IPR013785">
    <property type="entry name" value="Aldolase_TIM"/>
</dbReference>
<dbReference type="PANTHER" id="PTHR22854:SF2">
    <property type="entry name" value="INDOLE-3-GLYCEROL-PHOSPHATE SYNTHASE"/>
    <property type="match status" value="1"/>
</dbReference>
<keyword evidence="12" id="KW-1185">Reference proteome</keyword>
<feature type="domain" description="Indole-3-glycerol phosphate synthase" evidence="10">
    <location>
        <begin position="146"/>
        <end position="408"/>
    </location>
</feature>
<dbReference type="GO" id="GO:0000162">
    <property type="term" value="P:L-tryptophan biosynthetic process"/>
    <property type="evidence" value="ECO:0007669"/>
    <property type="project" value="UniProtKB-UniPathway"/>
</dbReference>
<dbReference type="Pfam" id="PF00218">
    <property type="entry name" value="IGPS"/>
    <property type="match status" value="1"/>
</dbReference>
<reference evidence="11 12" key="1">
    <citation type="journal article" date="2019" name="Sci. Rep.">
        <title>A high-quality genome of Eragrostis curvula grass provides insights into Poaceae evolution and supports new strategies to enhance forage quality.</title>
        <authorList>
            <person name="Carballo J."/>
            <person name="Santos B.A.C.M."/>
            <person name="Zappacosta D."/>
            <person name="Garbus I."/>
            <person name="Selva J.P."/>
            <person name="Gallo C.A."/>
            <person name="Diaz A."/>
            <person name="Albertini E."/>
            <person name="Caccamo M."/>
            <person name="Echenique V."/>
        </authorList>
    </citation>
    <scope>NUCLEOTIDE SEQUENCE [LARGE SCALE GENOMIC DNA]</scope>
    <source>
        <strain evidence="12">cv. Victoria</strain>
        <tissue evidence="11">Leaf</tissue>
    </source>
</reference>
<comment type="catalytic activity">
    <reaction evidence="1">
        <text>1-(2-carboxyphenylamino)-1-deoxy-D-ribulose 5-phosphate + H(+) = (1S,2R)-1-C-(indol-3-yl)glycerol 3-phosphate + CO2 + H2O</text>
        <dbReference type="Rhea" id="RHEA:23476"/>
        <dbReference type="ChEBI" id="CHEBI:15377"/>
        <dbReference type="ChEBI" id="CHEBI:15378"/>
        <dbReference type="ChEBI" id="CHEBI:16526"/>
        <dbReference type="ChEBI" id="CHEBI:58613"/>
        <dbReference type="ChEBI" id="CHEBI:58866"/>
        <dbReference type="EC" id="4.1.1.48"/>
    </reaction>
</comment>
<evidence type="ECO:0000256" key="4">
    <source>
        <dbReference type="ARBA" id="ARBA00022605"/>
    </source>
</evidence>
<dbReference type="NCBIfam" id="NF001372">
    <property type="entry name" value="PRK00278.1-4"/>
    <property type="match status" value="1"/>
</dbReference>
<dbReference type="NCBIfam" id="NF001377">
    <property type="entry name" value="PRK00278.2-4"/>
    <property type="match status" value="1"/>
</dbReference>
<accession>A0A5J9TRX8</accession>
<dbReference type="Gramene" id="TVU14112">
    <property type="protein sequence ID" value="TVU14112"/>
    <property type="gene ID" value="EJB05_37558"/>
</dbReference>
<evidence type="ECO:0000256" key="6">
    <source>
        <dbReference type="ARBA" id="ARBA00022822"/>
    </source>
</evidence>